<keyword evidence="4" id="KW-1185">Reference proteome</keyword>
<name>A0A427XRF9_9TREE</name>
<sequence>MIWISLHESHQLTQSFVSPFVPEMTHSQHHPQRSPCQIAFSLPGRRLGAATNSLEDSASGSTTSTTLALAHPVSEGQTLRGIRTRILGPAESDSAGRSGTELRSMVVEPVFDSTSRATQAAQAGGWDWTTSPIGETIDTSSLRQASGARHAAELFPSASSGESPPPSYAQALEESSERLEAWFNRARSLYGAEPTQPEDPLERLSHLYRSMLAFTPQERHDGRLKARTHGLERAWETMEMGAVLSHLASGSGWQGLGEDDMENLRGEVDRTRWARMEPETEQELSSASARDSGKVAAFLGETVSAIASIGSSAVLPTAAILVGLLAAEHRRSARDDSLVTLANSILAISDIVAVWRAAMPGSL</sequence>
<dbReference type="OrthoDB" id="10427762at2759"/>
<accession>A0A427XRF9</accession>
<gene>
    <name evidence="3" type="ORF">EHS25_006795</name>
</gene>
<evidence type="ECO:0000313" key="4">
    <source>
        <dbReference type="Proteomes" id="UP000279259"/>
    </source>
</evidence>
<feature type="region of interest" description="Disordered" evidence="1">
    <location>
        <begin position="152"/>
        <end position="173"/>
    </location>
</feature>
<dbReference type="EMBL" id="RSCD01000030">
    <property type="protein sequence ID" value="RSH81439.1"/>
    <property type="molecule type" value="Genomic_DNA"/>
</dbReference>
<keyword evidence="2" id="KW-1133">Transmembrane helix</keyword>
<keyword evidence="2" id="KW-0812">Transmembrane</keyword>
<evidence type="ECO:0000256" key="2">
    <source>
        <dbReference type="SAM" id="Phobius"/>
    </source>
</evidence>
<evidence type="ECO:0000313" key="3">
    <source>
        <dbReference type="EMBL" id="RSH81439.1"/>
    </source>
</evidence>
<dbReference type="AlphaFoldDB" id="A0A427XRF9"/>
<organism evidence="3 4">
    <name type="scientific">Saitozyma podzolica</name>
    <dbReference type="NCBI Taxonomy" id="1890683"/>
    <lineage>
        <taxon>Eukaryota</taxon>
        <taxon>Fungi</taxon>
        <taxon>Dikarya</taxon>
        <taxon>Basidiomycota</taxon>
        <taxon>Agaricomycotina</taxon>
        <taxon>Tremellomycetes</taxon>
        <taxon>Tremellales</taxon>
        <taxon>Trimorphomycetaceae</taxon>
        <taxon>Saitozyma</taxon>
    </lineage>
</organism>
<reference evidence="3 4" key="1">
    <citation type="submission" date="2018-11" db="EMBL/GenBank/DDBJ databases">
        <title>Genome sequence of Saitozyma podzolica DSM 27192.</title>
        <authorList>
            <person name="Aliyu H."/>
            <person name="Gorte O."/>
            <person name="Ochsenreither K."/>
        </authorList>
    </citation>
    <scope>NUCLEOTIDE SEQUENCE [LARGE SCALE GENOMIC DNA]</scope>
    <source>
        <strain evidence="3 4">DSM 27192</strain>
    </source>
</reference>
<dbReference type="Proteomes" id="UP000279259">
    <property type="component" value="Unassembled WGS sequence"/>
</dbReference>
<feature type="transmembrane region" description="Helical" evidence="2">
    <location>
        <begin position="305"/>
        <end position="326"/>
    </location>
</feature>
<comment type="caution">
    <text evidence="3">The sequence shown here is derived from an EMBL/GenBank/DDBJ whole genome shotgun (WGS) entry which is preliminary data.</text>
</comment>
<proteinExistence type="predicted"/>
<keyword evidence="2" id="KW-0472">Membrane</keyword>
<evidence type="ECO:0000256" key="1">
    <source>
        <dbReference type="SAM" id="MobiDB-lite"/>
    </source>
</evidence>
<feature type="transmembrane region" description="Helical" evidence="2">
    <location>
        <begin position="338"/>
        <end position="358"/>
    </location>
</feature>
<protein>
    <submittedName>
        <fullName evidence="3">Uncharacterized protein</fullName>
    </submittedName>
</protein>